<dbReference type="GO" id="GO:0004803">
    <property type="term" value="F:transposase activity"/>
    <property type="evidence" value="ECO:0007669"/>
    <property type="project" value="UniProtKB-UniRule"/>
</dbReference>
<sequence length="192" mass="20292">MDDHDEVVDDPHRAVGSGLVPAGATGPDMTALASELVASASERGIALTGEGGLLTALTKQVLQSALEAELAAHLGYDKHDPVGRNGGNSRNGSTPKTVRTDIGEVTVAVPRDRAGTFEPVIVPKHQRRLPGFDANVISLYAKGLTTGDIVNHLSDVYGTTVSKDLVSRVTDQVLKDLRDCRPVRSTRCTRSS</sequence>
<dbReference type="InterPro" id="IPR001207">
    <property type="entry name" value="Transposase_mutator"/>
</dbReference>
<organism evidence="8 9">
    <name type="scientific">Nostocoides australiense Ben110</name>
    <dbReference type="NCBI Taxonomy" id="1193182"/>
    <lineage>
        <taxon>Bacteria</taxon>
        <taxon>Bacillati</taxon>
        <taxon>Actinomycetota</taxon>
        <taxon>Actinomycetes</taxon>
        <taxon>Micrococcales</taxon>
        <taxon>Intrasporangiaceae</taxon>
        <taxon>Nostocoides</taxon>
    </lineage>
</organism>
<keyword evidence="5 6" id="KW-0233">DNA recombination</keyword>
<evidence type="ECO:0000313" key="9">
    <source>
        <dbReference type="Proteomes" id="UP000035763"/>
    </source>
</evidence>
<evidence type="ECO:0000256" key="7">
    <source>
        <dbReference type="SAM" id="MobiDB-lite"/>
    </source>
</evidence>
<feature type="region of interest" description="Disordered" evidence="7">
    <location>
        <begin position="77"/>
        <end position="98"/>
    </location>
</feature>
<dbReference type="AlphaFoldDB" id="W6K4D1"/>
<dbReference type="GO" id="GO:0006313">
    <property type="term" value="P:DNA transposition"/>
    <property type="evidence" value="ECO:0007669"/>
    <property type="project" value="UniProtKB-UniRule"/>
</dbReference>
<keyword evidence="6" id="KW-0814">Transposable element</keyword>
<dbReference type="EMBL" id="CAJA01000426">
    <property type="protein sequence ID" value="CCH74804.1"/>
    <property type="molecule type" value="Genomic_DNA"/>
</dbReference>
<dbReference type="STRING" id="1193182.BN11_4820003"/>
<gene>
    <name evidence="8" type="ORF">BN11_4820003</name>
</gene>
<proteinExistence type="inferred from homology"/>
<dbReference type="OrthoDB" id="9793302at2"/>
<evidence type="ECO:0000256" key="6">
    <source>
        <dbReference type="RuleBase" id="RU365089"/>
    </source>
</evidence>
<keyword evidence="4 6" id="KW-0238">DNA-binding</keyword>
<dbReference type="PANTHER" id="PTHR33217">
    <property type="entry name" value="TRANSPOSASE FOR INSERTION SEQUENCE ELEMENT IS1081"/>
    <property type="match status" value="1"/>
</dbReference>
<keyword evidence="9" id="KW-1185">Reference proteome</keyword>
<comment type="caution">
    <text evidence="8">The sequence shown here is derived from an EMBL/GenBank/DDBJ whole genome shotgun (WGS) entry which is preliminary data.</text>
</comment>
<evidence type="ECO:0000256" key="4">
    <source>
        <dbReference type="ARBA" id="ARBA00023125"/>
    </source>
</evidence>
<reference evidence="8 9" key="1">
    <citation type="journal article" date="2013" name="ISME J.">
        <title>A metabolic model for members of the genus Tetrasphaera involved in enhanced biological phosphorus removal.</title>
        <authorList>
            <person name="Kristiansen R."/>
            <person name="Nguyen H.T.T."/>
            <person name="Saunders A.M."/>
            <person name="Nielsen J.L."/>
            <person name="Wimmer R."/>
            <person name="Le V.Q."/>
            <person name="McIlroy S.J."/>
            <person name="Petrovski S."/>
            <person name="Seviour R.J."/>
            <person name="Calteau A."/>
            <person name="Nielsen K.L."/>
            <person name="Nielsen P.H."/>
        </authorList>
    </citation>
    <scope>NUCLEOTIDE SEQUENCE [LARGE SCALE GENOMIC DNA]</scope>
    <source>
        <strain evidence="8 9">Ben110</strain>
    </source>
</reference>
<evidence type="ECO:0000256" key="1">
    <source>
        <dbReference type="ARBA" id="ARBA00002190"/>
    </source>
</evidence>
<feature type="region of interest" description="Disordered" evidence="7">
    <location>
        <begin position="1"/>
        <end position="22"/>
    </location>
</feature>
<evidence type="ECO:0000313" key="8">
    <source>
        <dbReference type="EMBL" id="CCH74804.1"/>
    </source>
</evidence>
<feature type="compositionally biased region" description="Basic and acidic residues" evidence="7">
    <location>
        <begin position="1"/>
        <end position="13"/>
    </location>
</feature>
<dbReference type="Proteomes" id="UP000035763">
    <property type="component" value="Unassembled WGS sequence"/>
</dbReference>
<keyword evidence="3 6" id="KW-0815">Transposition</keyword>
<evidence type="ECO:0000256" key="3">
    <source>
        <dbReference type="ARBA" id="ARBA00022578"/>
    </source>
</evidence>
<accession>W6K4D1</accession>
<dbReference type="PANTHER" id="PTHR33217:SF8">
    <property type="entry name" value="MUTATOR FAMILY TRANSPOSASE"/>
    <property type="match status" value="1"/>
</dbReference>
<dbReference type="GO" id="GO:0003677">
    <property type="term" value="F:DNA binding"/>
    <property type="evidence" value="ECO:0007669"/>
    <property type="project" value="UniProtKB-UniRule"/>
</dbReference>
<dbReference type="RefSeq" id="WP_083433909.1">
    <property type="nucleotide sequence ID" value="NZ_HG764815.1"/>
</dbReference>
<comment type="similarity">
    <text evidence="2 6">Belongs to the transposase mutator family.</text>
</comment>
<comment type="function">
    <text evidence="1 6">Required for the transposition of the insertion element.</text>
</comment>
<protein>
    <recommendedName>
        <fullName evidence="6">Mutator family transposase</fullName>
    </recommendedName>
</protein>
<dbReference type="Pfam" id="PF00872">
    <property type="entry name" value="Transposase_mut"/>
    <property type="match status" value="1"/>
</dbReference>
<evidence type="ECO:0000256" key="2">
    <source>
        <dbReference type="ARBA" id="ARBA00010961"/>
    </source>
</evidence>
<name>W6K4D1_9MICO</name>
<evidence type="ECO:0000256" key="5">
    <source>
        <dbReference type="ARBA" id="ARBA00023172"/>
    </source>
</evidence>